<dbReference type="GO" id="GO:0008696">
    <property type="term" value="F:4-amino-4-deoxychorismate lyase activity"/>
    <property type="evidence" value="ECO:0007669"/>
    <property type="project" value="UniProtKB-UniRule"/>
</dbReference>
<dbReference type="Pfam" id="PF01063">
    <property type="entry name" value="Aminotran_4"/>
    <property type="match status" value="1"/>
</dbReference>
<dbReference type="EC" id="4.1.3.38" evidence="8 12"/>
<evidence type="ECO:0000256" key="12">
    <source>
        <dbReference type="NCBIfam" id="TIGR03461"/>
    </source>
</evidence>
<dbReference type="Gene3D" id="3.30.470.10">
    <property type="match status" value="1"/>
</dbReference>
<evidence type="ECO:0000256" key="2">
    <source>
        <dbReference type="ARBA" id="ARBA00009320"/>
    </source>
</evidence>
<dbReference type="InterPro" id="IPR043132">
    <property type="entry name" value="BCAT-like_C"/>
</dbReference>
<organism evidence="15 17">
    <name type="scientific">Pseudoalteromonas holothuriae</name>
    <dbReference type="NCBI Taxonomy" id="2963714"/>
    <lineage>
        <taxon>Bacteria</taxon>
        <taxon>Pseudomonadati</taxon>
        <taxon>Pseudomonadota</taxon>
        <taxon>Gammaproteobacteria</taxon>
        <taxon>Alteromonadales</taxon>
        <taxon>Pseudoalteromonadaceae</taxon>
        <taxon>Pseudoalteromonas</taxon>
    </lineage>
</organism>
<comment type="caution">
    <text evidence="15">The sequence shown here is derived from an EMBL/GenBank/DDBJ whole genome shotgun (WGS) entry which is preliminary data.</text>
</comment>
<evidence type="ECO:0000256" key="1">
    <source>
        <dbReference type="ARBA" id="ARBA00001933"/>
    </source>
</evidence>
<dbReference type="PROSITE" id="PS00770">
    <property type="entry name" value="AA_TRANSFER_CLASS_4"/>
    <property type="match status" value="1"/>
</dbReference>
<reference evidence="15 18" key="1">
    <citation type="submission" date="2022-07" db="EMBL/GenBank/DDBJ databases">
        <authorList>
            <person name="Criscuolo A."/>
        </authorList>
    </citation>
    <scope>NUCLEOTIDE SEQUENCE</scope>
    <source>
        <strain evidence="18">CIP 111951</strain>
        <strain evidence="15">CIP111854</strain>
        <strain evidence="16">CIP111951</strain>
    </source>
</reference>
<dbReference type="NCBIfam" id="TIGR03461">
    <property type="entry name" value="pabC_Proteo"/>
    <property type="match status" value="1"/>
</dbReference>
<comment type="pathway">
    <text evidence="7">Cofactor biosynthesis; tetrahydrofolate biosynthesis; 4-aminobenzoate from chorismate: step 2/2.</text>
</comment>
<evidence type="ECO:0000313" key="15">
    <source>
        <dbReference type="EMBL" id="CAH9049569.1"/>
    </source>
</evidence>
<dbReference type="GO" id="GO:0005829">
    <property type="term" value="C:cytosol"/>
    <property type="evidence" value="ECO:0007669"/>
    <property type="project" value="TreeGrafter"/>
</dbReference>
<comment type="subunit">
    <text evidence="3">Homodimer.</text>
</comment>
<evidence type="ECO:0000313" key="16">
    <source>
        <dbReference type="EMBL" id="CAH9067330.1"/>
    </source>
</evidence>
<dbReference type="PANTHER" id="PTHR42743:SF2">
    <property type="entry name" value="AMINODEOXYCHORISMATE LYASE"/>
    <property type="match status" value="1"/>
</dbReference>
<dbReference type="InterPro" id="IPR050571">
    <property type="entry name" value="Class-IV_PLP-Dep_Aminotrnsfr"/>
</dbReference>
<dbReference type="Gene3D" id="3.20.10.10">
    <property type="entry name" value="D-amino Acid Aminotransferase, subunit A, domain 2"/>
    <property type="match status" value="1"/>
</dbReference>
<dbReference type="FunFam" id="3.20.10.10:FF:000002">
    <property type="entry name" value="D-alanine aminotransferase"/>
    <property type="match status" value="1"/>
</dbReference>
<keyword evidence="5" id="KW-0289">Folate biosynthesis</keyword>
<dbReference type="InterPro" id="IPR018300">
    <property type="entry name" value="Aminotrans_IV_CS"/>
</dbReference>
<dbReference type="RefSeq" id="WP_261595093.1">
    <property type="nucleotide sequence ID" value="NZ_CAMAPC010000001.1"/>
</dbReference>
<gene>
    <name evidence="15" type="primary">pabC_1</name>
    <name evidence="16" type="synonym">pabC_2</name>
    <name evidence="15" type="ORF">PSECIP111854_00214</name>
    <name evidence="16" type="ORF">PSECIP111951_03762</name>
</gene>
<dbReference type="AlphaFoldDB" id="A0A9W4QQZ4"/>
<dbReference type="CDD" id="cd01559">
    <property type="entry name" value="ADCL_like"/>
    <property type="match status" value="1"/>
</dbReference>
<comment type="cofactor">
    <cofactor evidence="1 14">
        <name>pyridoxal 5'-phosphate</name>
        <dbReference type="ChEBI" id="CHEBI:597326"/>
    </cofactor>
</comment>
<comment type="catalytic activity">
    <reaction evidence="9">
        <text>4-amino-4-deoxychorismate = 4-aminobenzoate + pyruvate + H(+)</text>
        <dbReference type="Rhea" id="RHEA:16201"/>
        <dbReference type="ChEBI" id="CHEBI:15361"/>
        <dbReference type="ChEBI" id="CHEBI:15378"/>
        <dbReference type="ChEBI" id="CHEBI:17836"/>
        <dbReference type="ChEBI" id="CHEBI:58406"/>
        <dbReference type="EC" id="4.1.3.38"/>
    </reaction>
</comment>
<evidence type="ECO:0000313" key="18">
    <source>
        <dbReference type="Proteomes" id="UP001152485"/>
    </source>
</evidence>
<keyword evidence="6 15" id="KW-0456">Lyase</keyword>
<dbReference type="EMBL" id="CAMAPC010000001">
    <property type="protein sequence ID" value="CAH9049569.1"/>
    <property type="molecule type" value="Genomic_DNA"/>
</dbReference>
<dbReference type="SUPFAM" id="SSF56752">
    <property type="entry name" value="D-aminoacid aminotransferase-like PLP-dependent enzymes"/>
    <property type="match status" value="1"/>
</dbReference>
<comment type="similarity">
    <text evidence="2 13">Belongs to the class-IV pyridoxal-phosphate-dependent aminotransferase family.</text>
</comment>
<name>A0A9W4QQZ4_9GAMM</name>
<evidence type="ECO:0000256" key="8">
    <source>
        <dbReference type="ARBA" id="ARBA00035676"/>
    </source>
</evidence>
<evidence type="ECO:0000256" key="14">
    <source>
        <dbReference type="RuleBase" id="RU004516"/>
    </source>
</evidence>
<proteinExistence type="inferred from homology"/>
<dbReference type="InterPro" id="IPR043131">
    <property type="entry name" value="BCAT-like_N"/>
</dbReference>
<dbReference type="Proteomes" id="UP001152485">
    <property type="component" value="Unassembled WGS sequence"/>
</dbReference>
<evidence type="ECO:0000256" key="13">
    <source>
        <dbReference type="RuleBase" id="RU004106"/>
    </source>
</evidence>
<keyword evidence="17" id="KW-1185">Reference proteome</keyword>
<dbReference type="Proteomes" id="UP001152467">
    <property type="component" value="Unassembled WGS sequence"/>
</dbReference>
<dbReference type="InterPro" id="IPR036038">
    <property type="entry name" value="Aminotransferase-like"/>
</dbReference>
<dbReference type="InterPro" id="IPR001544">
    <property type="entry name" value="Aminotrans_IV"/>
</dbReference>
<dbReference type="GO" id="GO:0030170">
    <property type="term" value="F:pyridoxal phosphate binding"/>
    <property type="evidence" value="ECO:0007669"/>
    <property type="project" value="InterPro"/>
</dbReference>
<dbReference type="NCBIfam" id="NF004761">
    <property type="entry name" value="PRK06092.1"/>
    <property type="match status" value="1"/>
</dbReference>
<evidence type="ECO:0000256" key="3">
    <source>
        <dbReference type="ARBA" id="ARBA00011738"/>
    </source>
</evidence>
<dbReference type="GO" id="GO:0046656">
    <property type="term" value="P:folic acid biosynthetic process"/>
    <property type="evidence" value="ECO:0007669"/>
    <property type="project" value="UniProtKB-KW"/>
</dbReference>
<evidence type="ECO:0000313" key="17">
    <source>
        <dbReference type="Proteomes" id="UP001152467"/>
    </source>
</evidence>
<accession>A0A9W4QQZ4</accession>
<keyword evidence="4 14" id="KW-0663">Pyridoxal phosphate</keyword>
<evidence type="ECO:0000256" key="10">
    <source>
        <dbReference type="ARBA" id="ARBA00054027"/>
    </source>
</evidence>
<evidence type="ECO:0000256" key="11">
    <source>
        <dbReference type="ARBA" id="ARBA00069174"/>
    </source>
</evidence>
<evidence type="ECO:0000256" key="5">
    <source>
        <dbReference type="ARBA" id="ARBA00022909"/>
    </source>
</evidence>
<evidence type="ECO:0000256" key="6">
    <source>
        <dbReference type="ARBA" id="ARBA00023239"/>
    </source>
</evidence>
<dbReference type="PANTHER" id="PTHR42743">
    <property type="entry name" value="AMINO-ACID AMINOTRANSFERASE"/>
    <property type="match status" value="1"/>
</dbReference>
<dbReference type="EMBL" id="CAMAPD010000025">
    <property type="protein sequence ID" value="CAH9067330.1"/>
    <property type="molecule type" value="Genomic_DNA"/>
</dbReference>
<dbReference type="InterPro" id="IPR017824">
    <property type="entry name" value="Aminodeoxychorismate_lyase_IV"/>
</dbReference>
<protein>
    <recommendedName>
        <fullName evidence="11 12">Aminodeoxychorismate lyase</fullName>
        <ecNumber evidence="8 12">4.1.3.38</ecNumber>
    </recommendedName>
</protein>
<comment type="function">
    <text evidence="10">Involved in the biosynthesis of p-aminobenzoate (PABA), a precursor of tetrahydrofolate. Converts 4-amino-4-deoxychorismate into 4-aminobenzoate (PABA) and pyruvate.</text>
</comment>
<sequence length="271" mass="30131">MIIVNGQQKSEISVKDRGLLYGDGIFETIKVKGAMPKLWHMHLDRLVHSCNALKIAVPNLKHLQNDVDQVIKETGPNLVLKIIVTRGIGNRGYIYTGNEQPTVIVMSSPEYVTNERDYLNGVKAIFCETRLSHNTNLAGLKHLNRLEQVIARAEWQDPQIREGVLLDNDELVIEGTMSNLFIEKDGVLYTPKLDKSGVSGVVRRKVIETQEAAKAPVCIKNITKNELLCADSIAISNSLMGVIPLSQIGDKVFSISPLIKEIVSRNLHDCN</sequence>
<evidence type="ECO:0000256" key="9">
    <source>
        <dbReference type="ARBA" id="ARBA00049529"/>
    </source>
</evidence>
<evidence type="ECO:0000256" key="7">
    <source>
        <dbReference type="ARBA" id="ARBA00035633"/>
    </source>
</evidence>
<dbReference type="GO" id="GO:0008153">
    <property type="term" value="P:4-aminobenzoate biosynthetic process"/>
    <property type="evidence" value="ECO:0007669"/>
    <property type="project" value="UniProtKB-UniRule"/>
</dbReference>
<evidence type="ECO:0000256" key="4">
    <source>
        <dbReference type="ARBA" id="ARBA00022898"/>
    </source>
</evidence>